<organism evidence="1 2">
    <name type="scientific">Caballeronia novacaledonica</name>
    <dbReference type="NCBI Taxonomy" id="1544861"/>
    <lineage>
        <taxon>Bacteria</taxon>
        <taxon>Pseudomonadati</taxon>
        <taxon>Pseudomonadota</taxon>
        <taxon>Betaproteobacteria</taxon>
        <taxon>Burkholderiales</taxon>
        <taxon>Burkholderiaceae</taxon>
        <taxon>Caballeronia</taxon>
    </lineage>
</organism>
<accession>A0ACB5R5Z3</accession>
<evidence type="ECO:0000313" key="1">
    <source>
        <dbReference type="EMBL" id="GJH22760.1"/>
    </source>
</evidence>
<evidence type="ECO:0000313" key="2">
    <source>
        <dbReference type="Proteomes" id="UP001055013"/>
    </source>
</evidence>
<sequence>MKRTVRVKFITISGPQTGKVTVRIRWILGQSENARGTAQSPTDVEFPLPEDVFHVKLENDAGVSWTFDVSPRPLVMLDPPRDRTVLDTENRFFDWLPASGNWDPVDPDAQTLKKDPNDPNSDTLALGVAHILGQSSVFAVESKLRRAAAQKLRDFLARKKAHFSVLNADEIDLHAVQFAAIFRLFPLQPVRVLRDSCRLALSKSRARLPLWMESAIGSASDKLAADHVSRPRRLATLLSLLLENDLYADAVRIKGEADNMRALMAMRAAQGGQLLDFGCDYDKTGVDKPTNPCLPQDQGRIFFAAEALGLGVDYVLDEAAASGLKVAVEHDRSASATSTAYAFPNSASSKGYDPGSYPVAPSRQSSKAGRSRGAEMPPSGAFTAWVDYDLVSSHPVPINDNLEIHLEQVMSFAKPLTGDGVLAIRMQMNAAPREPYDFLYNVYGAWDGESTGTLQKYFDDPDLQPSLEELRPFLITRRYSFRRDLERFLSRLPPSRVAALNLVGRPPAEATLQMPLKISQNGKVVSYPTKGMLPPGFSQTLLNLRACQPNAEGVKAGAKWDRVEGALPFTYDNNKPGHKLWTVEDLRVDSDHHPDKPQRYRFWVTAVDVFEQESDPIPVLAAAPMESDVKSFIFTPRWQSPPPPPKNIAVGTPIGSLTAAWEPGDQSVIGTASTIVRSGLVTHFAVLRRPVTTVQLEKDKSGFVETALETLAASGVDNPVLERAVRDAAESGGWKIWQSGIKTTPDATWPLSDADKGFEYEVLLSNAVGTGYLKYVQDLRDQTLRYLIQSGPDDAPVFQEARWMIPREGENARFRAYAAFSSVASFGPVKILPVRGSLPSLACDLSQADVVRASAIRAVTGINRDAALSKFLALKNLVLPGANALSIAERVMLEAALKRLSPDMLNSEQTAMVGRLLEAEFIVAAGTGSATQHPVVGFRGAVNLRWVPRALPNTTAPVVLFRVYTARTPLPFAQGQAQYEFDGTWYRFIGGTSPIVPEGRPVMVIMSTKTEQWAGLADFKGNDFLAAGLSSIDVSMRGKGEPQIGDQVSCCFHEGHVAVETAAFPERSEYVAGLPIDGGHREFGAWWIVAVNCINDEQWRTPSGSPLLYMRTLYESITPERPLILEARPPADYMKDALQPDKYQPSLQFIPEYLLKEAAPVFPRSILSFDRREFAGPEQYIFIEREFEPVQNGTHALADDAQAWGILKSIESQAAGSQWSEDYRVLTPWLEGGPAPVPPEGLQFSTPIYFFPLENPAAWNLKHVDMIDSVDAPPNISSFVDYFAFPPGDPTGDGGKEPSRGTARVRYRAYKVLDLAPESGPPVASQWLERFLVSEPTAWTAWTRPEWPPITYWPPTSTSAPRNGKPLVQISVSSRYPAQSLNAAASGLAIHNTSNLFLRVALRRRMEAAFAESETERSIGELLEVALPGAQPNPVSTADHSLERDDPGMDRSVQYLASAALVWRRVTSDGSMVEEELRTSPDLFVIPVRVPSKFGGTEAALCIHLEVRIG</sequence>
<gene>
    <name evidence="1" type="ORF">CBA19CS22_39480</name>
</gene>
<keyword evidence="2" id="KW-1185">Reference proteome</keyword>
<protein>
    <submittedName>
        <fullName evidence="1">Uncharacterized protein</fullName>
    </submittedName>
</protein>
<dbReference type="Proteomes" id="UP001055013">
    <property type="component" value="Unassembled WGS sequence"/>
</dbReference>
<name>A0ACB5R5Z3_9BURK</name>
<reference evidence="1" key="1">
    <citation type="submission" date="2021-09" db="EMBL/GenBank/DDBJ databases">
        <title>Isolation and characterization of 3-chlorobenzoate degrading bacteria from soils in Shizuoka.</title>
        <authorList>
            <person name="Ifat A."/>
            <person name="Ogawa N."/>
            <person name="Kimbara K."/>
            <person name="Moriuchi R."/>
            <person name="Dohra H."/>
            <person name="Shintani M."/>
        </authorList>
    </citation>
    <scope>NUCLEOTIDE SEQUENCE</scope>
    <source>
        <strain evidence="1">19CS2-2</strain>
    </source>
</reference>
<dbReference type="EMBL" id="BPUR01000051">
    <property type="protein sequence ID" value="GJH22760.1"/>
    <property type="molecule type" value="Genomic_DNA"/>
</dbReference>
<comment type="caution">
    <text evidence="1">The sequence shown here is derived from an EMBL/GenBank/DDBJ whole genome shotgun (WGS) entry which is preliminary data.</text>
</comment>
<proteinExistence type="predicted"/>